<reference evidence="3 4" key="1">
    <citation type="journal article" date="2019" name="Int. J. Syst. Evol. Microbiol.">
        <title>The Global Catalogue of Microorganisms (GCM) 10K type strain sequencing project: providing services to taxonomists for standard genome sequencing and annotation.</title>
        <authorList>
            <consortium name="The Broad Institute Genomics Platform"/>
            <consortium name="The Broad Institute Genome Sequencing Center for Infectious Disease"/>
            <person name="Wu L."/>
            <person name="Ma J."/>
        </authorList>
    </citation>
    <scope>NUCLEOTIDE SEQUENCE [LARGE SCALE GENOMIC DNA]</scope>
    <source>
        <strain evidence="3 4">JCM 14162</strain>
    </source>
</reference>
<keyword evidence="1" id="KW-1133">Transmembrane helix</keyword>
<dbReference type="InterPro" id="IPR029787">
    <property type="entry name" value="Nucleotide_cyclase"/>
</dbReference>
<dbReference type="SMART" id="SM00044">
    <property type="entry name" value="CYCc"/>
    <property type="match status" value="1"/>
</dbReference>
<feature type="transmembrane region" description="Helical" evidence="1">
    <location>
        <begin position="323"/>
        <end position="340"/>
    </location>
</feature>
<accession>A0ABN1AJQ8</accession>
<keyword evidence="1" id="KW-0472">Membrane</keyword>
<dbReference type="PANTHER" id="PTHR43081:SF1">
    <property type="entry name" value="ADENYLATE CYCLASE, TERMINAL-DIFFERENTIATION SPECIFIC"/>
    <property type="match status" value="1"/>
</dbReference>
<dbReference type="SUPFAM" id="SSF55073">
    <property type="entry name" value="Nucleotide cyclase"/>
    <property type="match status" value="1"/>
</dbReference>
<dbReference type="PROSITE" id="PS50125">
    <property type="entry name" value="GUANYLATE_CYCLASE_2"/>
    <property type="match status" value="1"/>
</dbReference>
<evidence type="ECO:0000259" key="2">
    <source>
        <dbReference type="PROSITE" id="PS50125"/>
    </source>
</evidence>
<keyword evidence="1" id="KW-0812">Transmembrane</keyword>
<organism evidence="3 4">
    <name type="scientific">Parasphingorhabdus litoris</name>
    <dbReference type="NCBI Taxonomy" id="394733"/>
    <lineage>
        <taxon>Bacteria</taxon>
        <taxon>Pseudomonadati</taxon>
        <taxon>Pseudomonadota</taxon>
        <taxon>Alphaproteobacteria</taxon>
        <taxon>Sphingomonadales</taxon>
        <taxon>Sphingomonadaceae</taxon>
        <taxon>Parasphingorhabdus</taxon>
    </lineage>
</organism>
<sequence>MTIPEIKEMFSPRHKLSGVFMVAVVALLIGLLSLTTFLRDLDGRSFDYLSTIAPALPEQPGITLVAIDEPSMDAIGQQWPWSRERHAELIAQLRNAGTKAIAFDVLFAEPADKTQDQALVDAMGPDIVLAADESLIERPYGSTLVRTEPMPALITAGARTGIASLSMDGDGVLRNMPVYSDGFMTQLLEITSGISVKTDPIPRRIQHFGPAGSYPTISYYQALDPEAYLPPDYLKDQIVIIGFALQTNADVATGGIDAFETAYTLRSRQLTPGIEVQATIFDNLRTGLSIGQAPRWLSLVLIIIAAAWALLVSRPNAPGKKALLLAISLLGIVGACWLLLQYGRYWIGPVAPSTALILSVAAIATRDFAGEQNRRREVQNAFGQYLAPEMVQKIADDPSLLNLGGVNRELTILFSDIRGFTAISEAMQDDPQGLTRMINAILTPLSNIILRHGGTIDKYMGDCIMAFWNAPLDDPNHALHALEAAREMLAEMDNINREIQEMLPTGANVSRIRMGIGINTGTCVVGNMGSDRRFDYSVLGDAVNLASRLEGQCDELSVDILIGQTTVEAAPSLSFRKVADIKVKGRSTTEATYTFCDDL</sequence>
<dbReference type="Pfam" id="PF05226">
    <property type="entry name" value="CHASE2"/>
    <property type="match status" value="1"/>
</dbReference>
<dbReference type="InterPro" id="IPR007890">
    <property type="entry name" value="CHASE2"/>
</dbReference>
<dbReference type="InterPro" id="IPR050697">
    <property type="entry name" value="Adenylyl/Guanylyl_Cyclase_3/4"/>
</dbReference>
<dbReference type="Proteomes" id="UP001500713">
    <property type="component" value="Unassembled WGS sequence"/>
</dbReference>
<feature type="transmembrane region" description="Helical" evidence="1">
    <location>
        <begin position="293"/>
        <end position="311"/>
    </location>
</feature>
<feature type="domain" description="Guanylate cyclase" evidence="2">
    <location>
        <begin position="411"/>
        <end position="550"/>
    </location>
</feature>
<proteinExistence type="predicted"/>
<dbReference type="RefSeq" id="WP_229954653.1">
    <property type="nucleotide sequence ID" value="NZ_BAAAEM010000002.1"/>
</dbReference>
<feature type="transmembrane region" description="Helical" evidence="1">
    <location>
        <begin position="16"/>
        <end position="38"/>
    </location>
</feature>
<protein>
    <submittedName>
        <fullName evidence="3">Adenylate/guanylate cyclase domain-containing protein</fullName>
    </submittedName>
</protein>
<gene>
    <name evidence="3" type="ORF">GCM10009096_20250</name>
</gene>
<dbReference type="SMART" id="SM01080">
    <property type="entry name" value="CHASE2"/>
    <property type="match status" value="1"/>
</dbReference>
<dbReference type="EMBL" id="BAAAEM010000002">
    <property type="protein sequence ID" value="GAA0478280.1"/>
    <property type="molecule type" value="Genomic_DNA"/>
</dbReference>
<dbReference type="CDD" id="cd07302">
    <property type="entry name" value="CHD"/>
    <property type="match status" value="1"/>
</dbReference>
<dbReference type="Pfam" id="PF00211">
    <property type="entry name" value="Guanylate_cyc"/>
    <property type="match status" value="1"/>
</dbReference>
<feature type="transmembrane region" description="Helical" evidence="1">
    <location>
        <begin position="346"/>
        <end position="365"/>
    </location>
</feature>
<keyword evidence="4" id="KW-1185">Reference proteome</keyword>
<comment type="caution">
    <text evidence="3">The sequence shown here is derived from an EMBL/GenBank/DDBJ whole genome shotgun (WGS) entry which is preliminary data.</text>
</comment>
<evidence type="ECO:0000313" key="4">
    <source>
        <dbReference type="Proteomes" id="UP001500713"/>
    </source>
</evidence>
<dbReference type="PANTHER" id="PTHR43081">
    <property type="entry name" value="ADENYLATE CYCLASE, TERMINAL-DIFFERENTIATION SPECIFIC-RELATED"/>
    <property type="match status" value="1"/>
</dbReference>
<dbReference type="Gene3D" id="3.30.70.1230">
    <property type="entry name" value="Nucleotide cyclase"/>
    <property type="match status" value="1"/>
</dbReference>
<name>A0ABN1AJQ8_9SPHN</name>
<evidence type="ECO:0000256" key="1">
    <source>
        <dbReference type="SAM" id="Phobius"/>
    </source>
</evidence>
<evidence type="ECO:0000313" key="3">
    <source>
        <dbReference type="EMBL" id="GAA0478280.1"/>
    </source>
</evidence>
<dbReference type="InterPro" id="IPR001054">
    <property type="entry name" value="A/G_cyclase"/>
</dbReference>